<dbReference type="Pfam" id="PF00331">
    <property type="entry name" value="Glyco_hydro_10"/>
    <property type="match status" value="1"/>
</dbReference>
<feature type="domain" description="GH10" evidence="12">
    <location>
        <begin position="34"/>
        <end position="345"/>
    </location>
</feature>
<name>A0ABN0XAD7_9ACTN</name>
<gene>
    <name evidence="13" type="ORF">GCM10010151_56230</name>
</gene>
<dbReference type="InterPro" id="IPR031158">
    <property type="entry name" value="GH10_AS"/>
</dbReference>
<evidence type="ECO:0000256" key="1">
    <source>
        <dbReference type="ARBA" id="ARBA00000681"/>
    </source>
</evidence>
<dbReference type="InterPro" id="IPR012291">
    <property type="entry name" value="CBM2_carb-bd_dom_sf"/>
</dbReference>
<reference evidence="13 14" key="1">
    <citation type="journal article" date="2019" name="Int. J. Syst. Evol. Microbiol.">
        <title>The Global Catalogue of Microorganisms (GCM) 10K type strain sequencing project: providing services to taxonomists for standard genome sequencing and annotation.</title>
        <authorList>
            <consortium name="The Broad Institute Genomics Platform"/>
            <consortium name="The Broad Institute Genome Sequencing Center for Infectious Disease"/>
            <person name="Wu L."/>
            <person name="Ma J."/>
        </authorList>
    </citation>
    <scope>NUCLEOTIDE SEQUENCE [LARGE SCALE GENOMIC DNA]</scope>
    <source>
        <strain evidence="13 14">JCM 3146</strain>
    </source>
</reference>
<dbReference type="SUPFAM" id="SSF51445">
    <property type="entry name" value="(Trans)glycosidases"/>
    <property type="match status" value="1"/>
</dbReference>
<dbReference type="Gene3D" id="2.60.40.290">
    <property type="match status" value="1"/>
</dbReference>
<dbReference type="InterPro" id="IPR017853">
    <property type="entry name" value="GH"/>
</dbReference>
<dbReference type="Pfam" id="PF00553">
    <property type="entry name" value="CBM_2"/>
    <property type="match status" value="1"/>
</dbReference>
<evidence type="ECO:0000256" key="5">
    <source>
        <dbReference type="ARBA" id="ARBA00022801"/>
    </source>
</evidence>
<evidence type="ECO:0000256" key="6">
    <source>
        <dbReference type="ARBA" id="ARBA00023277"/>
    </source>
</evidence>
<evidence type="ECO:0000256" key="7">
    <source>
        <dbReference type="ARBA" id="ARBA00023295"/>
    </source>
</evidence>
<dbReference type="EC" id="3.2.1.8" evidence="10"/>
<accession>A0ABN0XAD7</accession>
<evidence type="ECO:0000313" key="14">
    <source>
        <dbReference type="Proteomes" id="UP001501822"/>
    </source>
</evidence>
<dbReference type="PROSITE" id="PS00591">
    <property type="entry name" value="GH10_1"/>
    <property type="match status" value="1"/>
</dbReference>
<dbReference type="PRINTS" id="PR00134">
    <property type="entry name" value="GLHYDRLASE10"/>
</dbReference>
<evidence type="ECO:0000259" key="12">
    <source>
        <dbReference type="PROSITE" id="PS51760"/>
    </source>
</evidence>
<dbReference type="PROSITE" id="PS51173">
    <property type="entry name" value="CBM2"/>
    <property type="match status" value="1"/>
</dbReference>
<comment type="catalytic activity">
    <reaction evidence="1 10">
        <text>Endohydrolysis of (1-&gt;4)-beta-D-xylosidic linkages in xylans.</text>
        <dbReference type="EC" id="3.2.1.8"/>
    </reaction>
</comment>
<dbReference type="InterPro" id="IPR008965">
    <property type="entry name" value="CBM2/CBM3_carb-bd_dom_sf"/>
</dbReference>
<dbReference type="InterPro" id="IPR001919">
    <property type="entry name" value="CBD2"/>
</dbReference>
<keyword evidence="7 10" id="KW-0326">Glycosidase</keyword>
<dbReference type="SMART" id="SM00633">
    <property type="entry name" value="Glyco_10"/>
    <property type="match status" value="1"/>
</dbReference>
<evidence type="ECO:0000256" key="3">
    <source>
        <dbReference type="ARBA" id="ARBA00022651"/>
    </source>
</evidence>
<keyword evidence="4" id="KW-0732">Signal</keyword>
<dbReference type="PANTHER" id="PTHR31490:SF88">
    <property type="entry name" value="BETA-XYLANASE"/>
    <property type="match status" value="1"/>
</dbReference>
<keyword evidence="6 10" id="KW-0119">Carbohydrate metabolism</keyword>
<evidence type="ECO:0000256" key="10">
    <source>
        <dbReference type="RuleBase" id="RU361174"/>
    </source>
</evidence>
<evidence type="ECO:0000256" key="2">
    <source>
        <dbReference type="ARBA" id="ARBA00007495"/>
    </source>
</evidence>
<feature type="active site" description="Nucleophile" evidence="9">
    <location>
        <position position="267"/>
    </location>
</feature>
<evidence type="ECO:0000259" key="11">
    <source>
        <dbReference type="PROSITE" id="PS51173"/>
    </source>
</evidence>
<protein>
    <recommendedName>
        <fullName evidence="10">Beta-xylanase</fullName>
        <ecNumber evidence="10">3.2.1.8</ecNumber>
    </recommendedName>
</protein>
<proteinExistence type="inferred from homology"/>
<keyword evidence="8 10" id="KW-0624">Polysaccharide degradation</keyword>
<organism evidence="13 14">
    <name type="scientific">Actinoallomurus spadix</name>
    <dbReference type="NCBI Taxonomy" id="79912"/>
    <lineage>
        <taxon>Bacteria</taxon>
        <taxon>Bacillati</taxon>
        <taxon>Actinomycetota</taxon>
        <taxon>Actinomycetes</taxon>
        <taxon>Streptosporangiales</taxon>
        <taxon>Thermomonosporaceae</taxon>
        <taxon>Actinoallomurus</taxon>
    </lineage>
</organism>
<comment type="caution">
    <text evidence="13">The sequence shown here is derived from an EMBL/GenBank/DDBJ whole genome shotgun (WGS) entry which is preliminary data.</text>
</comment>
<keyword evidence="3" id="KW-0858">Xylan degradation</keyword>
<evidence type="ECO:0000256" key="9">
    <source>
        <dbReference type="PROSITE-ProRule" id="PRU10061"/>
    </source>
</evidence>
<dbReference type="Proteomes" id="UP001501822">
    <property type="component" value="Unassembled WGS sequence"/>
</dbReference>
<evidence type="ECO:0000256" key="8">
    <source>
        <dbReference type="ARBA" id="ARBA00023326"/>
    </source>
</evidence>
<evidence type="ECO:0000313" key="13">
    <source>
        <dbReference type="EMBL" id="GAA0359251.1"/>
    </source>
</evidence>
<evidence type="ECO:0000256" key="4">
    <source>
        <dbReference type="ARBA" id="ARBA00022729"/>
    </source>
</evidence>
<dbReference type="SMART" id="SM00637">
    <property type="entry name" value="CBD_II"/>
    <property type="match status" value="1"/>
</dbReference>
<keyword evidence="14" id="KW-1185">Reference proteome</keyword>
<comment type="similarity">
    <text evidence="2 10">Belongs to the glycosyl hydrolase 10 (cellulase F) family.</text>
</comment>
<feature type="domain" description="CBM2" evidence="11">
    <location>
        <begin position="357"/>
        <end position="463"/>
    </location>
</feature>
<dbReference type="PROSITE" id="PS51760">
    <property type="entry name" value="GH10_2"/>
    <property type="match status" value="1"/>
</dbReference>
<dbReference type="InterPro" id="IPR001000">
    <property type="entry name" value="GH10_dom"/>
</dbReference>
<keyword evidence="5 10" id="KW-0378">Hydrolase</keyword>
<dbReference type="PANTHER" id="PTHR31490">
    <property type="entry name" value="GLYCOSYL HYDROLASE"/>
    <property type="match status" value="1"/>
</dbReference>
<dbReference type="SUPFAM" id="SSF49384">
    <property type="entry name" value="Carbohydrate-binding domain"/>
    <property type="match status" value="1"/>
</dbReference>
<dbReference type="EMBL" id="BAAABM010000053">
    <property type="protein sequence ID" value="GAA0359251.1"/>
    <property type="molecule type" value="Genomic_DNA"/>
</dbReference>
<dbReference type="Gene3D" id="3.20.20.80">
    <property type="entry name" value="Glycosidases"/>
    <property type="match status" value="1"/>
</dbReference>
<dbReference type="RefSeq" id="WP_252804031.1">
    <property type="nucleotide sequence ID" value="NZ_BAAABM010000053.1"/>
</dbReference>
<sequence>MSSPLRPRLAAVLALALGVLLALTATVMRPASAASTLDQLAKAKGRYFGSATDNSELSNSAYTAILGGGEFGATTPGNSMKWDTTEPSRGSFNFSGGDQIVSFAKSHNMIVRGHNLVWHQQLPNWVSSLPSNQVQAAMENHITTEVTHYKGQLYAWDVVNEPFNEDGTFRTDAFTNAMGNGYIADALRTAHAADPDAKLYLNDYNIEGLGAKSDGMYNLVKSLKQQGVPIDGVGFEGHLAIQYGYPTNMQQNMQRFADLGVDVAVTELDVRMQLPADTSKVSTQAQYYTDAVKACLAVTRCVGITIWDYTDKYSWIPGTFSGEGSALPWDENLNKKPQIYGAISTALGGTDDGGTPTPPPPGSCKVAYSANDWGTGFTANVTITNGSTAINGWTLKFSYAGNQKLSQGWSGTWSQSGGTVTVTNASWNGALAAGASTSVGANFTYSGSNSAPSSFTLNGTACG</sequence>
<dbReference type="InterPro" id="IPR044846">
    <property type="entry name" value="GH10"/>
</dbReference>